<accession>A0A8H2ZSL4</accession>
<gene>
    <name evidence="2" type="ORF">SCLTRI_LOCUS4799</name>
</gene>
<name>A0A8H2ZSL4_9HELO</name>
<protein>
    <submittedName>
        <fullName evidence="2">54bf251b-5a09-4e19-a289-daad16ccaca6</fullName>
    </submittedName>
</protein>
<comment type="caution">
    <text evidence="2">The sequence shown here is derived from an EMBL/GenBank/DDBJ whole genome shotgun (WGS) entry which is preliminary data.</text>
</comment>
<dbReference type="AlphaFoldDB" id="A0A8H2ZSL4"/>
<feature type="region of interest" description="Disordered" evidence="1">
    <location>
        <begin position="139"/>
        <end position="169"/>
    </location>
</feature>
<sequence length="199" mass="21208">MVIWRCQEPTLLRAMYTEFILLGILPFVPCSGLSSGLASAVTTPVYLTTSSSQAQSSSILVIPTTRVLARNSSSVVFSSISSSTASPPLVARDNGDSDAALLAAIDSWASAFNNTDYLPLADTINQAIVLASIADSCDSNGTTTDPPPTDPNTSPTVPNPPPKKKRNPWQGFLDWLKRQGIHVEPDGDNGIRIIIDRPL</sequence>
<evidence type="ECO:0000313" key="3">
    <source>
        <dbReference type="Proteomes" id="UP000624404"/>
    </source>
</evidence>
<dbReference type="OrthoDB" id="3565058at2759"/>
<keyword evidence="3" id="KW-1185">Reference proteome</keyword>
<evidence type="ECO:0000256" key="1">
    <source>
        <dbReference type="SAM" id="MobiDB-lite"/>
    </source>
</evidence>
<proteinExistence type="predicted"/>
<organism evidence="2 3">
    <name type="scientific">Sclerotinia trifoliorum</name>
    <dbReference type="NCBI Taxonomy" id="28548"/>
    <lineage>
        <taxon>Eukaryota</taxon>
        <taxon>Fungi</taxon>
        <taxon>Dikarya</taxon>
        <taxon>Ascomycota</taxon>
        <taxon>Pezizomycotina</taxon>
        <taxon>Leotiomycetes</taxon>
        <taxon>Helotiales</taxon>
        <taxon>Sclerotiniaceae</taxon>
        <taxon>Sclerotinia</taxon>
    </lineage>
</organism>
<reference evidence="2" key="1">
    <citation type="submission" date="2020-10" db="EMBL/GenBank/DDBJ databases">
        <authorList>
            <person name="Kusch S."/>
        </authorList>
    </citation>
    <scope>NUCLEOTIDE SEQUENCE</scope>
    <source>
        <strain evidence="2">SwB9</strain>
    </source>
</reference>
<dbReference type="Proteomes" id="UP000624404">
    <property type="component" value="Unassembled WGS sequence"/>
</dbReference>
<evidence type="ECO:0000313" key="2">
    <source>
        <dbReference type="EMBL" id="CAD6445005.1"/>
    </source>
</evidence>
<dbReference type="EMBL" id="CAJHIA010000013">
    <property type="protein sequence ID" value="CAD6445005.1"/>
    <property type="molecule type" value="Genomic_DNA"/>
</dbReference>